<comment type="caution">
    <text evidence="2">The sequence shown here is derived from an EMBL/GenBank/DDBJ whole genome shotgun (WGS) entry which is preliminary data.</text>
</comment>
<feature type="region of interest" description="Disordered" evidence="1">
    <location>
        <begin position="223"/>
        <end position="242"/>
    </location>
</feature>
<reference evidence="2 3" key="1">
    <citation type="submission" date="2020-07" db="EMBL/GenBank/DDBJ databases">
        <title>Genomic Encyclopedia of Type Strains, Phase IV (KMG-V): Genome sequencing to study the core and pangenomes of soil and plant-associated prokaryotes.</title>
        <authorList>
            <person name="Whitman W."/>
        </authorList>
    </citation>
    <scope>NUCLEOTIDE SEQUENCE [LARGE SCALE GENOMIC DNA]</scope>
    <source>
        <strain evidence="2 3">SEMIA 4052</strain>
    </source>
</reference>
<feature type="region of interest" description="Disordered" evidence="1">
    <location>
        <begin position="49"/>
        <end position="73"/>
    </location>
</feature>
<evidence type="ECO:0000313" key="3">
    <source>
        <dbReference type="Proteomes" id="UP000535276"/>
    </source>
</evidence>
<accession>A0A7Z0J1C1</accession>
<name>A0A7Z0J1C1_RHILE</name>
<organism evidence="2 3">
    <name type="scientific">Rhizobium leguminosarum</name>
    <dbReference type="NCBI Taxonomy" id="384"/>
    <lineage>
        <taxon>Bacteria</taxon>
        <taxon>Pseudomonadati</taxon>
        <taxon>Pseudomonadota</taxon>
        <taxon>Alphaproteobacteria</taxon>
        <taxon>Hyphomicrobiales</taxon>
        <taxon>Rhizobiaceae</taxon>
        <taxon>Rhizobium/Agrobacterium group</taxon>
        <taxon>Rhizobium</taxon>
    </lineage>
</organism>
<dbReference type="AlphaFoldDB" id="A0A7Z0J1C1"/>
<dbReference type="Proteomes" id="UP000535276">
    <property type="component" value="Unassembled WGS sequence"/>
</dbReference>
<feature type="compositionally biased region" description="Polar residues" evidence="1">
    <location>
        <begin position="51"/>
        <end position="63"/>
    </location>
</feature>
<feature type="region of interest" description="Disordered" evidence="1">
    <location>
        <begin position="150"/>
        <end position="181"/>
    </location>
</feature>
<evidence type="ECO:0000313" key="2">
    <source>
        <dbReference type="EMBL" id="NYJ14573.1"/>
    </source>
</evidence>
<dbReference type="EMBL" id="JACBZV010000012">
    <property type="protein sequence ID" value="NYJ14573.1"/>
    <property type="molecule type" value="Genomic_DNA"/>
</dbReference>
<gene>
    <name evidence="2" type="ORF">GGI64_005666</name>
</gene>
<protein>
    <submittedName>
        <fullName evidence="2">Uncharacterized protein</fullName>
    </submittedName>
</protein>
<sequence length="242" mass="26538">MCRPDETFVTRHALCRGVWLESQPHSPSSSALSRGPTPRVPVDAAWMLGSRPSTTEGGVSTKSYSRRRACRGMRSTNRTKQYRHLGRTDFLRMERRVPADEDPRRGVVCKPASLARSQPHSPSSSALSRGSMPRCGGCRVDARLKAEHDGGWAGTKSYSRRRVGSDGRHAGGHRRGEPGGDADGSFWWGMTAGRSQYAVHYLSSLIPVLVTGIQPRRVRAVNESNRNGKVSRAQGLGRTGFL</sequence>
<evidence type="ECO:0000256" key="1">
    <source>
        <dbReference type="SAM" id="MobiDB-lite"/>
    </source>
</evidence>
<feature type="compositionally biased region" description="Basic and acidic residues" evidence="1">
    <location>
        <begin position="163"/>
        <end position="178"/>
    </location>
</feature>
<proteinExistence type="predicted"/>
<feature type="compositionally biased region" description="Low complexity" evidence="1">
    <location>
        <begin position="113"/>
        <end position="131"/>
    </location>
</feature>
<feature type="region of interest" description="Disordered" evidence="1">
    <location>
        <begin position="110"/>
        <end position="133"/>
    </location>
</feature>